<name>A0ABP6LTD6_9ACTN</name>
<protein>
    <recommendedName>
        <fullName evidence="4">DUF2474 domain-containing protein</fullName>
    </recommendedName>
</protein>
<reference evidence="3" key="1">
    <citation type="journal article" date="2019" name="Int. J. Syst. Evol. Microbiol.">
        <title>The Global Catalogue of Microorganisms (GCM) 10K type strain sequencing project: providing services to taxonomists for standard genome sequencing and annotation.</title>
        <authorList>
            <consortium name="The Broad Institute Genomics Platform"/>
            <consortium name="The Broad Institute Genome Sequencing Center for Infectious Disease"/>
            <person name="Wu L."/>
            <person name="Ma J."/>
        </authorList>
    </citation>
    <scope>NUCLEOTIDE SEQUENCE [LARGE SCALE GENOMIC DNA]</scope>
    <source>
        <strain evidence="3">JCM 9091</strain>
    </source>
</reference>
<accession>A0ABP6LTD6</accession>
<organism evidence="2 3">
    <name type="scientific">Streptomyces glomeratus</name>
    <dbReference type="NCBI Taxonomy" id="284452"/>
    <lineage>
        <taxon>Bacteria</taxon>
        <taxon>Bacillati</taxon>
        <taxon>Actinomycetota</taxon>
        <taxon>Actinomycetes</taxon>
        <taxon>Kitasatosporales</taxon>
        <taxon>Streptomycetaceae</taxon>
        <taxon>Streptomyces</taxon>
    </lineage>
</organism>
<evidence type="ECO:0008006" key="4">
    <source>
        <dbReference type="Google" id="ProtNLM"/>
    </source>
</evidence>
<comment type="caution">
    <text evidence="2">The sequence shown here is derived from an EMBL/GenBank/DDBJ whole genome shotgun (WGS) entry which is preliminary data.</text>
</comment>
<evidence type="ECO:0000313" key="3">
    <source>
        <dbReference type="Proteomes" id="UP001501532"/>
    </source>
</evidence>
<feature type="transmembrane region" description="Helical" evidence="1">
    <location>
        <begin position="34"/>
        <end position="54"/>
    </location>
</feature>
<dbReference type="EMBL" id="BAAAUF010000048">
    <property type="protein sequence ID" value="GAA3059956.1"/>
    <property type="molecule type" value="Genomic_DNA"/>
</dbReference>
<proteinExistence type="predicted"/>
<dbReference type="Proteomes" id="UP001501532">
    <property type="component" value="Unassembled WGS sequence"/>
</dbReference>
<keyword evidence="3" id="KW-1185">Reference proteome</keyword>
<gene>
    <name evidence="2" type="ORF">GCM10010448_49130</name>
</gene>
<keyword evidence="1" id="KW-0472">Membrane</keyword>
<sequence length="68" mass="8217">MIELRERWENRASDTARTATRDDPLMRIRREVRWVLWGLWLACLVFSAGFIVWFCAEVIKLFLEAESW</sequence>
<evidence type="ECO:0000256" key="1">
    <source>
        <dbReference type="SAM" id="Phobius"/>
    </source>
</evidence>
<keyword evidence="1" id="KW-1133">Transmembrane helix</keyword>
<evidence type="ECO:0000313" key="2">
    <source>
        <dbReference type="EMBL" id="GAA3059956.1"/>
    </source>
</evidence>
<keyword evidence="1" id="KW-0812">Transmembrane</keyword>